<comment type="caution">
    <text evidence="4">The sequence shown here is derived from an EMBL/GenBank/DDBJ whole genome shotgun (WGS) entry which is preliminary data.</text>
</comment>
<evidence type="ECO:0000313" key="4">
    <source>
        <dbReference type="EMBL" id="KAJ3700998.1"/>
    </source>
</evidence>
<dbReference type="GO" id="GO:0098542">
    <property type="term" value="P:defense response to other organism"/>
    <property type="evidence" value="ECO:0007669"/>
    <property type="project" value="InterPro"/>
</dbReference>
<dbReference type="AlphaFoldDB" id="A0AAD5ZND0"/>
<accession>A0AAD5ZND0</accession>
<keyword evidence="2 3" id="KW-0472">Membrane</keyword>
<dbReference type="InterPro" id="IPR044839">
    <property type="entry name" value="NDR1-like"/>
</dbReference>
<name>A0AAD5ZND0_9POAL</name>
<dbReference type="PANTHER" id="PTHR31415:SF52">
    <property type="entry name" value="LATE EMBRYOGENESIS ABUNDANT (LEA) HYDROXYPROLINE-RICH GLYCOPROTEIN FAMILY-RELATED"/>
    <property type="match status" value="1"/>
</dbReference>
<dbReference type="GO" id="GO:0009506">
    <property type="term" value="C:plasmodesma"/>
    <property type="evidence" value="ECO:0007669"/>
    <property type="project" value="TreeGrafter"/>
</dbReference>
<evidence type="ECO:0000256" key="3">
    <source>
        <dbReference type="SAM" id="Phobius"/>
    </source>
</evidence>
<protein>
    <recommendedName>
        <fullName evidence="6">Late embryogenesis abundant protein LEA-2 subgroup domain-containing protein</fullName>
    </recommendedName>
</protein>
<proteinExistence type="predicted"/>
<reference evidence="4 5" key="1">
    <citation type="journal article" date="2022" name="Cell">
        <title>Repeat-based holocentromeres influence genome architecture and karyotype evolution.</title>
        <authorList>
            <person name="Hofstatter P.G."/>
            <person name="Thangavel G."/>
            <person name="Lux T."/>
            <person name="Neumann P."/>
            <person name="Vondrak T."/>
            <person name="Novak P."/>
            <person name="Zhang M."/>
            <person name="Costa L."/>
            <person name="Castellani M."/>
            <person name="Scott A."/>
            <person name="Toegelov H."/>
            <person name="Fuchs J."/>
            <person name="Mata-Sucre Y."/>
            <person name="Dias Y."/>
            <person name="Vanzela A.L.L."/>
            <person name="Huettel B."/>
            <person name="Almeida C.C.S."/>
            <person name="Simkova H."/>
            <person name="Souza G."/>
            <person name="Pedrosa-Harand A."/>
            <person name="Macas J."/>
            <person name="Mayer K.F.X."/>
            <person name="Houben A."/>
            <person name="Marques A."/>
        </authorList>
    </citation>
    <scope>NUCLEOTIDE SEQUENCE [LARGE SCALE GENOMIC DNA]</scope>
    <source>
        <strain evidence="4">RhyTen1mFocal</strain>
    </source>
</reference>
<dbReference type="Proteomes" id="UP001210211">
    <property type="component" value="Unassembled WGS sequence"/>
</dbReference>
<evidence type="ECO:0000256" key="2">
    <source>
        <dbReference type="ARBA" id="ARBA00023136"/>
    </source>
</evidence>
<evidence type="ECO:0000313" key="5">
    <source>
        <dbReference type="Proteomes" id="UP001210211"/>
    </source>
</evidence>
<sequence length="230" mass="26208">MGDVEDLRRYGADYVVKKNMIRICCSLPLILLGIVLFNTFHVPPLFQLKRLYIPALDKSLNTSTNATITFHFSLENLEPYSKIYYDPLNITFYDSPNQNNSIAEFTLPDFFEREQSDVDYSGTVNAAGLDLETAKSEIATNGFKVFRVALATSVRYDFYGFWKTGRSGYSRSVDVKIGDTGDANLGTGILTWVLAILVGLMLFFLVIVIFIFLFILFLRCMYFILDRVRV</sequence>
<evidence type="ECO:0008006" key="6">
    <source>
        <dbReference type="Google" id="ProtNLM"/>
    </source>
</evidence>
<dbReference type="GO" id="GO:0005886">
    <property type="term" value="C:plasma membrane"/>
    <property type="evidence" value="ECO:0007669"/>
    <property type="project" value="TreeGrafter"/>
</dbReference>
<keyword evidence="3" id="KW-0812">Transmembrane</keyword>
<feature type="transmembrane region" description="Helical" evidence="3">
    <location>
        <begin position="20"/>
        <end position="40"/>
    </location>
</feature>
<evidence type="ECO:0000256" key="1">
    <source>
        <dbReference type="ARBA" id="ARBA00004370"/>
    </source>
</evidence>
<comment type="subcellular location">
    <subcellularLocation>
        <location evidence="1">Membrane</location>
    </subcellularLocation>
</comment>
<gene>
    <name evidence="4" type="ORF">LUZ61_004703</name>
</gene>
<feature type="transmembrane region" description="Helical" evidence="3">
    <location>
        <begin position="189"/>
        <end position="218"/>
    </location>
</feature>
<keyword evidence="3" id="KW-1133">Transmembrane helix</keyword>
<organism evidence="4 5">
    <name type="scientific">Rhynchospora tenuis</name>
    <dbReference type="NCBI Taxonomy" id="198213"/>
    <lineage>
        <taxon>Eukaryota</taxon>
        <taxon>Viridiplantae</taxon>
        <taxon>Streptophyta</taxon>
        <taxon>Embryophyta</taxon>
        <taxon>Tracheophyta</taxon>
        <taxon>Spermatophyta</taxon>
        <taxon>Magnoliopsida</taxon>
        <taxon>Liliopsida</taxon>
        <taxon>Poales</taxon>
        <taxon>Cyperaceae</taxon>
        <taxon>Cyperoideae</taxon>
        <taxon>Rhynchosporeae</taxon>
        <taxon>Rhynchospora</taxon>
    </lineage>
</organism>
<dbReference type="EMBL" id="JAMRDG010000001">
    <property type="protein sequence ID" value="KAJ3700998.1"/>
    <property type="molecule type" value="Genomic_DNA"/>
</dbReference>
<dbReference type="PANTHER" id="PTHR31415">
    <property type="entry name" value="OS05G0367900 PROTEIN"/>
    <property type="match status" value="1"/>
</dbReference>
<keyword evidence="5" id="KW-1185">Reference proteome</keyword>